<accession>A0A1Y3APC0</accession>
<dbReference type="EMBL" id="MUJZ01068969">
    <property type="protein sequence ID" value="OTF69758.1"/>
    <property type="molecule type" value="Genomic_DNA"/>
</dbReference>
<comment type="caution">
    <text evidence="1">The sequence shown here is derived from an EMBL/GenBank/DDBJ whole genome shotgun (WGS) entry which is preliminary data.</text>
</comment>
<proteinExistence type="predicted"/>
<sequence>MARYCGSCHLQNQFLEMQNTYVQPLKISTSNQELTIQYFSVEGILRSIINQHPSLIDEIEKEKLLKFVPEKERKNFVIRNELDTTDQSIFERLKGKLRVEISLDDFSFAGKKGRKFLAGYLSCTNLPLQERVKREQIYLFLMVKRPIDRIFDAMNKILEPFVSEMQQFEKSGIEVEKENGEMIKIQVTLSKLICDNLAQNEILGLSMAFSKSSFCRECMALRENYPSIRSHSILDSRQVNLEKSKIKNIIYKSCILTNLKGITISNIAAPDIFHDLFDSFVSLCERRKDLKFNVTFKLHKTLHYAENIRRFGPLYLSSAIRYERCHQSSKKYGRSMGCWKSPAATLSERLALRQTLSSLKRKISKENWIKQTTVSEYDAYTNFGFVDANRDQGEFLLGKNVLRRLLTPGYNPKIWLQGSNFLVNPDTRQVLVKGWIWKGIYEEDGKPKEMFNLQNIKKLDDQVIINSEHLSHINEYLFKWQTKGFFVNRFF</sequence>
<gene>
    <name evidence="1" type="ORF">BLA29_002396</name>
</gene>
<organism evidence="1 2">
    <name type="scientific">Euroglyphus maynei</name>
    <name type="common">Mayne's house dust mite</name>
    <dbReference type="NCBI Taxonomy" id="6958"/>
    <lineage>
        <taxon>Eukaryota</taxon>
        <taxon>Metazoa</taxon>
        <taxon>Ecdysozoa</taxon>
        <taxon>Arthropoda</taxon>
        <taxon>Chelicerata</taxon>
        <taxon>Arachnida</taxon>
        <taxon>Acari</taxon>
        <taxon>Acariformes</taxon>
        <taxon>Sarcoptiformes</taxon>
        <taxon>Astigmata</taxon>
        <taxon>Psoroptidia</taxon>
        <taxon>Analgoidea</taxon>
        <taxon>Pyroglyphidae</taxon>
        <taxon>Pyroglyphinae</taxon>
        <taxon>Euroglyphus</taxon>
    </lineage>
</organism>
<keyword evidence="2" id="KW-1185">Reference proteome</keyword>
<evidence type="ECO:0000313" key="1">
    <source>
        <dbReference type="EMBL" id="OTF69758.1"/>
    </source>
</evidence>
<dbReference type="Proteomes" id="UP000194236">
    <property type="component" value="Unassembled WGS sequence"/>
</dbReference>
<name>A0A1Y3APC0_EURMA</name>
<dbReference type="AlphaFoldDB" id="A0A1Y3APC0"/>
<reference evidence="1 2" key="1">
    <citation type="submission" date="2017-03" db="EMBL/GenBank/DDBJ databases">
        <title>Genome Survey of Euroglyphus maynei.</title>
        <authorList>
            <person name="Arlian L.G."/>
            <person name="Morgan M.S."/>
            <person name="Rider S.D."/>
        </authorList>
    </citation>
    <scope>NUCLEOTIDE SEQUENCE [LARGE SCALE GENOMIC DNA]</scope>
    <source>
        <strain evidence="1">Arlian Lab</strain>
        <tissue evidence="1">Whole body</tissue>
    </source>
</reference>
<protein>
    <submittedName>
        <fullName evidence="1">Uncharacterized protein</fullName>
    </submittedName>
</protein>
<evidence type="ECO:0000313" key="2">
    <source>
        <dbReference type="Proteomes" id="UP000194236"/>
    </source>
</evidence>
<dbReference type="OrthoDB" id="6504903at2759"/>